<organism evidence="5 6">
    <name type="scientific">Candidatus Vogelbacteria bacterium RIFOXYD1_FULL_46_19</name>
    <dbReference type="NCBI Taxonomy" id="1802439"/>
    <lineage>
        <taxon>Bacteria</taxon>
        <taxon>Candidatus Vogeliibacteriota</taxon>
    </lineage>
</organism>
<evidence type="ECO:0000313" key="6">
    <source>
        <dbReference type="Proteomes" id="UP000177838"/>
    </source>
</evidence>
<dbReference type="InterPro" id="IPR051010">
    <property type="entry name" value="BCAA_transport"/>
</dbReference>
<dbReference type="Gene3D" id="3.40.50.2300">
    <property type="match status" value="2"/>
</dbReference>
<dbReference type="Pfam" id="PF13458">
    <property type="entry name" value="Peripla_BP_6"/>
    <property type="match status" value="1"/>
</dbReference>
<comment type="caution">
    <text evidence="5">The sequence shown here is derived from an EMBL/GenBank/DDBJ whole genome shotgun (WGS) entry which is preliminary data.</text>
</comment>
<reference evidence="5 6" key="1">
    <citation type="journal article" date="2016" name="Nat. Commun.">
        <title>Thousands of microbial genomes shed light on interconnected biogeochemical processes in an aquifer system.</title>
        <authorList>
            <person name="Anantharaman K."/>
            <person name="Brown C.T."/>
            <person name="Hug L.A."/>
            <person name="Sharon I."/>
            <person name="Castelle C.J."/>
            <person name="Probst A.J."/>
            <person name="Thomas B.C."/>
            <person name="Singh A."/>
            <person name="Wilkins M.J."/>
            <person name="Karaoz U."/>
            <person name="Brodie E.L."/>
            <person name="Williams K.H."/>
            <person name="Hubbard S.S."/>
            <person name="Banfield J.F."/>
        </authorList>
    </citation>
    <scope>NUCLEOTIDE SEQUENCE [LARGE SCALE GENOMIC DNA]</scope>
</reference>
<keyword evidence="3" id="KW-0472">Membrane</keyword>
<dbReference type="InterPro" id="IPR028081">
    <property type="entry name" value="Leu-bd"/>
</dbReference>
<evidence type="ECO:0000256" key="1">
    <source>
        <dbReference type="ARBA" id="ARBA00010062"/>
    </source>
</evidence>
<keyword evidence="3" id="KW-1133">Transmembrane helix</keyword>
<sequence length="373" mass="40189">MNKNIIVSVVVVLLVLVIGWYGWSKQGGSSETGGDGEAVQTIKIGFSLPLTGDLAFLGESYQNAINLALSEVTDTKYKYEVVFEDDKFDPAKAVTSANKLISVDKVDVISSFGSPAGNTVSPIAEKVGIPHINGAASDPNIAVGDYNFIHWTPPYEESKVLVTELKKRGIKSVILFEQNQPGVMAVTKVLREDLADAGITLAGSETFNTGMRDFRSLISKQKNTPADLYLLEVTSPELEILAKQIREAGITTAFSGIESMEFTDQPELFEGFWYVNAADPADWFVEKYTSTYNVAPKLAAGNGYDVVKMVVAAVEKAGDGQSKPTGEEIMKELAKLKGLSGAMGKLTMDQDGVVITKAVVRVMTNGQPVTVQN</sequence>
<keyword evidence="2" id="KW-0732">Signal</keyword>
<dbReference type="Proteomes" id="UP000177838">
    <property type="component" value="Unassembled WGS sequence"/>
</dbReference>
<accession>A0A1G2QHY7</accession>
<evidence type="ECO:0000313" key="5">
    <source>
        <dbReference type="EMBL" id="OHA59591.1"/>
    </source>
</evidence>
<evidence type="ECO:0000259" key="4">
    <source>
        <dbReference type="Pfam" id="PF13458"/>
    </source>
</evidence>
<dbReference type="AlphaFoldDB" id="A0A1G2QHY7"/>
<comment type="similarity">
    <text evidence="1">Belongs to the leucine-binding protein family.</text>
</comment>
<dbReference type="STRING" id="1802439.A2589_01890"/>
<protein>
    <recommendedName>
        <fullName evidence="4">Leucine-binding protein domain-containing protein</fullName>
    </recommendedName>
</protein>
<evidence type="ECO:0000256" key="2">
    <source>
        <dbReference type="ARBA" id="ARBA00022729"/>
    </source>
</evidence>
<feature type="transmembrane region" description="Helical" evidence="3">
    <location>
        <begin position="5"/>
        <end position="23"/>
    </location>
</feature>
<dbReference type="PANTHER" id="PTHR30483:SF6">
    <property type="entry name" value="PERIPLASMIC BINDING PROTEIN OF ABC TRANSPORTER FOR NATURAL AMINO ACIDS"/>
    <property type="match status" value="1"/>
</dbReference>
<feature type="domain" description="Leucine-binding protein" evidence="4">
    <location>
        <begin position="41"/>
        <end position="359"/>
    </location>
</feature>
<dbReference type="InterPro" id="IPR028082">
    <property type="entry name" value="Peripla_BP_I"/>
</dbReference>
<dbReference type="PANTHER" id="PTHR30483">
    <property type="entry name" value="LEUCINE-SPECIFIC-BINDING PROTEIN"/>
    <property type="match status" value="1"/>
</dbReference>
<gene>
    <name evidence="5" type="ORF">A2589_01890</name>
</gene>
<evidence type="ECO:0000256" key="3">
    <source>
        <dbReference type="SAM" id="Phobius"/>
    </source>
</evidence>
<dbReference type="EMBL" id="MHTK01000006">
    <property type="protein sequence ID" value="OHA59591.1"/>
    <property type="molecule type" value="Genomic_DNA"/>
</dbReference>
<proteinExistence type="inferred from homology"/>
<keyword evidence="3" id="KW-0812">Transmembrane</keyword>
<dbReference type="SUPFAM" id="SSF53822">
    <property type="entry name" value="Periplasmic binding protein-like I"/>
    <property type="match status" value="1"/>
</dbReference>
<name>A0A1G2QHY7_9BACT</name>